<gene>
    <name evidence="2" type="ORF">IQ266_13150</name>
</gene>
<evidence type="ECO:0000313" key="2">
    <source>
        <dbReference type="EMBL" id="MBE9030679.1"/>
    </source>
</evidence>
<keyword evidence="3" id="KW-1185">Reference proteome</keyword>
<dbReference type="Pfam" id="PF12697">
    <property type="entry name" value="Abhydrolase_6"/>
    <property type="match status" value="1"/>
</dbReference>
<dbReference type="EMBL" id="JADEXQ010000041">
    <property type="protein sequence ID" value="MBE9030679.1"/>
    <property type="molecule type" value="Genomic_DNA"/>
</dbReference>
<sequence>MSGDFDVLWLNVSPRLKRLDQPLIKALNPSARIGYWEYIQTLDEGSSLEKAVRVLHECLQARDRPVHLIGHGLGGVVGLMYAKCYRRWVKSLTLLSVGVQPALTWHAHYYTQRLLVPCSQTRILAQAVHSIFGKQLPAPMKTMIQALAHDLDNAPVPHSLFKLGTVPQGGIAAPLMICGSQTDAIVTPPMQRQWTAHFKPGDTLWQAPSGHHFFHYHHPELAAQQITKFWHQTRQRQPATPLNQTLIAR</sequence>
<dbReference type="SUPFAM" id="SSF53474">
    <property type="entry name" value="alpha/beta-Hydrolases"/>
    <property type="match status" value="1"/>
</dbReference>
<accession>A0A928Z3H3</accession>
<dbReference type="RefSeq" id="WP_264325508.1">
    <property type="nucleotide sequence ID" value="NZ_JADEXQ010000041.1"/>
</dbReference>
<protein>
    <submittedName>
        <fullName evidence="2">Alpha/beta hydrolase</fullName>
    </submittedName>
</protein>
<organism evidence="2 3">
    <name type="scientific">Romeriopsis navalis LEGE 11480</name>
    <dbReference type="NCBI Taxonomy" id="2777977"/>
    <lineage>
        <taxon>Bacteria</taxon>
        <taxon>Bacillati</taxon>
        <taxon>Cyanobacteriota</taxon>
        <taxon>Cyanophyceae</taxon>
        <taxon>Leptolyngbyales</taxon>
        <taxon>Leptolyngbyaceae</taxon>
        <taxon>Romeriopsis</taxon>
        <taxon>Romeriopsis navalis</taxon>
    </lineage>
</organism>
<name>A0A928Z3H3_9CYAN</name>
<evidence type="ECO:0000313" key="3">
    <source>
        <dbReference type="Proteomes" id="UP000625316"/>
    </source>
</evidence>
<dbReference type="InterPro" id="IPR029058">
    <property type="entry name" value="AB_hydrolase_fold"/>
</dbReference>
<dbReference type="Proteomes" id="UP000625316">
    <property type="component" value="Unassembled WGS sequence"/>
</dbReference>
<evidence type="ECO:0000259" key="1">
    <source>
        <dbReference type="Pfam" id="PF12697"/>
    </source>
</evidence>
<keyword evidence="2" id="KW-0378">Hydrolase</keyword>
<dbReference type="Gene3D" id="3.40.50.1820">
    <property type="entry name" value="alpha/beta hydrolase"/>
    <property type="match status" value="1"/>
</dbReference>
<dbReference type="AlphaFoldDB" id="A0A928Z3H3"/>
<comment type="caution">
    <text evidence="2">The sequence shown here is derived from an EMBL/GenBank/DDBJ whole genome shotgun (WGS) entry which is preliminary data.</text>
</comment>
<dbReference type="GO" id="GO:0016787">
    <property type="term" value="F:hydrolase activity"/>
    <property type="evidence" value="ECO:0007669"/>
    <property type="project" value="UniProtKB-KW"/>
</dbReference>
<proteinExistence type="predicted"/>
<dbReference type="InterPro" id="IPR000073">
    <property type="entry name" value="AB_hydrolase_1"/>
</dbReference>
<feature type="domain" description="AB hydrolase-1" evidence="1">
    <location>
        <begin position="52"/>
        <end position="223"/>
    </location>
</feature>
<reference evidence="2" key="1">
    <citation type="submission" date="2020-10" db="EMBL/GenBank/DDBJ databases">
        <authorList>
            <person name="Castelo-Branco R."/>
            <person name="Eusebio N."/>
            <person name="Adriana R."/>
            <person name="Vieira A."/>
            <person name="Brugerolle De Fraissinette N."/>
            <person name="Rezende De Castro R."/>
            <person name="Schneider M.P."/>
            <person name="Vasconcelos V."/>
            <person name="Leao P.N."/>
        </authorList>
    </citation>
    <scope>NUCLEOTIDE SEQUENCE</scope>
    <source>
        <strain evidence="2">LEGE 11480</strain>
    </source>
</reference>